<reference evidence="1 2" key="1">
    <citation type="submission" date="2022-06" db="EMBL/GenBank/DDBJ databases">
        <title>Dyella sp. Sa strain:Sa Genome sequencing.</title>
        <authorList>
            <person name="Park S."/>
        </authorList>
    </citation>
    <scope>NUCLEOTIDE SEQUENCE [LARGE SCALE GENOMIC DNA]</scope>
    <source>
        <strain evidence="1 2">Sa</strain>
    </source>
</reference>
<gene>
    <name evidence="1" type="ORF">NC595_13910</name>
</gene>
<protein>
    <submittedName>
        <fullName evidence="1">Uncharacterized protein</fullName>
    </submittedName>
</protein>
<organism evidence="1 2">
    <name type="scientific">Dyella lutea</name>
    <dbReference type="NCBI Taxonomy" id="2950441"/>
    <lineage>
        <taxon>Bacteria</taxon>
        <taxon>Pseudomonadati</taxon>
        <taxon>Pseudomonadota</taxon>
        <taxon>Gammaproteobacteria</taxon>
        <taxon>Lysobacterales</taxon>
        <taxon>Rhodanobacteraceae</taxon>
        <taxon>Dyella</taxon>
    </lineage>
</organism>
<accession>A0ABT1FDG2</accession>
<comment type="caution">
    <text evidence="1">The sequence shown here is derived from an EMBL/GenBank/DDBJ whole genome shotgun (WGS) entry which is preliminary data.</text>
</comment>
<dbReference type="Proteomes" id="UP001204615">
    <property type="component" value="Unassembled WGS sequence"/>
</dbReference>
<evidence type="ECO:0000313" key="1">
    <source>
        <dbReference type="EMBL" id="MCP1375140.1"/>
    </source>
</evidence>
<sequence length="116" mass="12322">MQQQLPPTETRAMRAKCARTPPVRLLTADRKAHDPNERMVAGKIAVSRQDASRDALTVSNLLAIAGLIEPDPAAVLQWYGETTIASLGGLTAEALVTQGRAGDVLSFLLTALDNDG</sequence>
<keyword evidence="2" id="KW-1185">Reference proteome</keyword>
<dbReference type="EMBL" id="JAMZEK010000003">
    <property type="protein sequence ID" value="MCP1375140.1"/>
    <property type="molecule type" value="Genomic_DNA"/>
</dbReference>
<dbReference type="RefSeq" id="WP_253567392.1">
    <property type="nucleotide sequence ID" value="NZ_JAMZEK010000003.1"/>
</dbReference>
<evidence type="ECO:0000313" key="2">
    <source>
        <dbReference type="Proteomes" id="UP001204615"/>
    </source>
</evidence>
<name>A0ABT1FDG2_9GAMM</name>
<proteinExistence type="predicted"/>